<evidence type="ECO:0000313" key="7">
    <source>
        <dbReference type="EMBL" id="MDA1383608.1"/>
    </source>
</evidence>
<evidence type="ECO:0000313" key="10">
    <source>
        <dbReference type="Proteomes" id="UP001183604"/>
    </source>
</evidence>
<comment type="caution">
    <text evidence="7">The sequence shown here is derived from an EMBL/GenBank/DDBJ whole genome shotgun (WGS) entry which is preliminary data.</text>
</comment>
<protein>
    <submittedName>
        <fullName evidence="8">AcrR family transcriptional regulator</fullName>
    </submittedName>
    <submittedName>
        <fullName evidence="7">Helix-turn-helix domain containing protein</fullName>
    </submittedName>
</protein>
<dbReference type="SUPFAM" id="SSF48498">
    <property type="entry name" value="Tetracyclin repressor-like, C-terminal domain"/>
    <property type="match status" value="1"/>
</dbReference>
<sequence>MEPSAESGMCKRVKRLRSDAEQNRDRIVEAARAAFRREGLSVSMASIARAAGVGIATLFRRFPTRMELIAAVFEDALRECRDAAVAARDAEVAWDGFREFVETVCGLQAANRGFAEVLTMNYGALKSLERQRQETYRAFADLIGRAKKEGRLREDFSPEDLPILLMANAGVLRAVGDAAPEASKRLVGHMLRAFSESGTEQLPPAPSSKALMRGIARQRRSAES</sequence>
<dbReference type="PANTHER" id="PTHR30055">
    <property type="entry name" value="HTH-TYPE TRANSCRIPTIONAL REGULATOR RUTR"/>
    <property type="match status" value="1"/>
</dbReference>
<dbReference type="InterPro" id="IPR009057">
    <property type="entry name" value="Homeodomain-like_sf"/>
</dbReference>
<name>A0A9X3T6Y6_9ACTN</name>
<dbReference type="Gene3D" id="1.10.357.10">
    <property type="entry name" value="Tetracycline Repressor, domain 2"/>
    <property type="match status" value="1"/>
</dbReference>
<dbReference type="InterPro" id="IPR001647">
    <property type="entry name" value="HTH_TetR"/>
</dbReference>
<dbReference type="AlphaFoldDB" id="A0A9X3T6Y6"/>
<accession>A0A9X3T6Y6</accession>
<dbReference type="Pfam" id="PF00440">
    <property type="entry name" value="TetR_N"/>
    <property type="match status" value="1"/>
</dbReference>
<evidence type="ECO:0000256" key="3">
    <source>
        <dbReference type="ARBA" id="ARBA00023163"/>
    </source>
</evidence>
<feature type="region of interest" description="Disordered" evidence="5">
    <location>
        <begin position="196"/>
        <end position="224"/>
    </location>
</feature>
<keyword evidence="3" id="KW-0804">Transcription</keyword>
<dbReference type="PROSITE" id="PS50977">
    <property type="entry name" value="HTH_TETR_2"/>
    <property type="match status" value="1"/>
</dbReference>
<evidence type="ECO:0000313" key="9">
    <source>
        <dbReference type="Proteomes" id="UP001145799"/>
    </source>
</evidence>
<dbReference type="Proteomes" id="UP001183604">
    <property type="component" value="Unassembled WGS sequence"/>
</dbReference>
<gene>
    <name evidence="8" type="ORF">J2S69_005121</name>
    <name evidence="7" type="ORF">O2L01_01330</name>
</gene>
<evidence type="ECO:0000256" key="1">
    <source>
        <dbReference type="ARBA" id="ARBA00023015"/>
    </source>
</evidence>
<evidence type="ECO:0000256" key="2">
    <source>
        <dbReference type="ARBA" id="ARBA00023125"/>
    </source>
</evidence>
<organism evidence="7 9">
    <name type="scientific">Glycomyces lechevalierae</name>
    <dbReference type="NCBI Taxonomy" id="256034"/>
    <lineage>
        <taxon>Bacteria</taxon>
        <taxon>Bacillati</taxon>
        <taxon>Actinomycetota</taxon>
        <taxon>Actinomycetes</taxon>
        <taxon>Glycomycetales</taxon>
        <taxon>Glycomycetaceae</taxon>
        <taxon>Glycomyces</taxon>
    </lineage>
</organism>
<dbReference type="PANTHER" id="PTHR30055:SF234">
    <property type="entry name" value="HTH-TYPE TRANSCRIPTIONAL REGULATOR BETI"/>
    <property type="match status" value="1"/>
</dbReference>
<dbReference type="InterPro" id="IPR036271">
    <property type="entry name" value="Tet_transcr_reg_TetR-rel_C_sf"/>
</dbReference>
<keyword evidence="2 4" id="KW-0238">DNA-binding</keyword>
<proteinExistence type="predicted"/>
<dbReference type="Pfam" id="PF21597">
    <property type="entry name" value="TetR_C_43"/>
    <property type="match status" value="1"/>
</dbReference>
<dbReference type="GO" id="GO:0003700">
    <property type="term" value="F:DNA-binding transcription factor activity"/>
    <property type="evidence" value="ECO:0007669"/>
    <property type="project" value="TreeGrafter"/>
</dbReference>
<dbReference type="EMBL" id="JAVDYD010000001">
    <property type="protein sequence ID" value="MDR7341402.1"/>
    <property type="molecule type" value="Genomic_DNA"/>
</dbReference>
<feature type="domain" description="HTH tetR-type" evidence="6">
    <location>
        <begin position="21"/>
        <end position="80"/>
    </location>
</feature>
<evidence type="ECO:0000259" key="6">
    <source>
        <dbReference type="PROSITE" id="PS50977"/>
    </source>
</evidence>
<reference evidence="8 10" key="2">
    <citation type="submission" date="2023-07" db="EMBL/GenBank/DDBJ databases">
        <title>Sequencing the genomes of 1000 actinobacteria strains.</title>
        <authorList>
            <person name="Klenk H.-P."/>
        </authorList>
    </citation>
    <scope>NUCLEOTIDE SEQUENCE [LARGE SCALE GENOMIC DNA]</scope>
    <source>
        <strain evidence="8 10">DSM 44724</strain>
    </source>
</reference>
<reference evidence="7" key="1">
    <citation type="submission" date="2022-12" db="EMBL/GenBank/DDBJ databases">
        <title>Gycomyces niveus sp.nov., a novel actinomycete isolated from soil in Shouguang.</title>
        <authorList>
            <person name="Yang X."/>
        </authorList>
    </citation>
    <scope>NUCLEOTIDE SEQUENCE</scope>
    <source>
        <strain evidence="7">DSM 44724</strain>
    </source>
</reference>
<dbReference type="GO" id="GO:0000976">
    <property type="term" value="F:transcription cis-regulatory region binding"/>
    <property type="evidence" value="ECO:0007669"/>
    <property type="project" value="TreeGrafter"/>
</dbReference>
<dbReference type="RefSeq" id="WP_270119710.1">
    <property type="nucleotide sequence ID" value="NZ_BAAAOM010000001.1"/>
</dbReference>
<evidence type="ECO:0000313" key="8">
    <source>
        <dbReference type="EMBL" id="MDR7341402.1"/>
    </source>
</evidence>
<dbReference type="PRINTS" id="PR00455">
    <property type="entry name" value="HTHTETR"/>
</dbReference>
<evidence type="ECO:0000256" key="5">
    <source>
        <dbReference type="SAM" id="MobiDB-lite"/>
    </source>
</evidence>
<evidence type="ECO:0000256" key="4">
    <source>
        <dbReference type="PROSITE-ProRule" id="PRU00335"/>
    </source>
</evidence>
<keyword evidence="10" id="KW-1185">Reference proteome</keyword>
<dbReference type="Proteomes" id="UP001145799">
    <property type="component" value="Unassembled WGS sequence"/>
</dbReference>
<dbReference type="InterPro" id="IPR049445">
    <property type="entry name" value="TetR_SbtR-like_C"/>
</dbReference>
<dbReference type="SUPFAM" id="SSF46689">
    <property type="entry name" value="Homeodomain-like"/>
    <property type="match status" value="1"/>
</dbReference>
<dbReference type="InterPro" id="IPR050109">
    <property type="entry name" value="HTH-type_TetR-like_transc_reg"/>
</dbReference>
<dbReference type="EMBL" id="JAPZVQ010000001">
    <property type="protein sequence ID" value="MDA1383608.1"/>
    <property type="molecule type" value="Genomic_DNA"/>
</dbReference>
<keyword evidence="1" id="KW-0805">Transcription regulation</keyword>
<feature type="DNA-binding region" description="H-T-H motif" evidence="4">
    <location>
        <begin position="43"/>
        <end position="62"/>
    </location>
</feature>